<evidence type="ECO:0000313" key="2">
    <source>
        <dbReference type="Proteomes" id="UP001183586"/>
    </source>
</evidence>
<protein>
    <submittedName>
        <fullName evidence="1">Uncharacterized protein</fullName>
    </submittedName>
</protein>
<keyword evidence="2" id="KW-1185">Reference proteome</keyword>
<dbReference type="EMBL" id="JAVREU010000053">
    <property type="protein sequence ID" value="MDT0393061.1"/>
    <property type="molecule type" value="Genomic_DNA"/>
</dbReference>
<feature type="non-terminal residue" evidence="1">
    <location>
        <position position="106"/>
    </location>
</feature>
<comment type="caution">
    <text evidence="1">The sequence shown here is derived from an EMBL/GenBank/DDBJ whole genome shotgun (WGS) entry which is preliminary data.</text>
</comment>
<dbReference type="RefSeq" id="WP_311689281.1">
    <property type="nucleotide sequence ID" value="NZ_JAVREU010000053.1"/>
</dbReference>
<organism evidence="1 2">
    <name type="scientific">Streptomyces dubilierae</name>
    <dbReference type="NCBI Taxonomy" id="3075533"/>
    <lineage>
        <taxon>Bacteria</taxon>
        <taxon>Bacillati</taxon>
        <taxon>Actinomycetota</taxon>
        <taxon>Actinomycetes</taxon>
        <taxon>Kitasatosporales</taxon>
        <taxon>Streptomycetaceae</taxon>
        <taxon>Streptomyces</taxon>
    </lineage>
</organism>
<reference evidence="2" key="1">
    <citation type="submission" date="2023-07" db="EMBL/GenBank/DDBJ databases">
        <title>30 novel species of actinomycetes from the DSMZ collection.</title>
        <authorList>
            <person name="Nouioui I."/>
        </authorList>
    </citation>
    <scope>NUCLEOTIDE SEQUENCE [LARGE SCALE GENOMIC DNA]</scope>
    <source>
        <strain evidence="2">DSM 41921</strain>
    </source>
</reference>
<name>A0ABU2PMP3_9ACTN</name>
<dbReference type="Proteomes" id="UP001183586">
    <property type="component" value="Unassembled WGS sequence"/>
</dbReference>
<proteinExistence type="predicted"/>
<accession>A0ABU2PMP3</accession>
<gene>
    <name evidence="1" type="ORF">RM641_37215</name>
</gene>
<sequence>MTIGNRLEGTPAPTVAVEDGSRWDSASVDWIIHSLPTPGGLHLRFHSVHLGTNRDEGNASVTSHALPPLVVGVFGTTRPTLLRIFLDERGRGMRVLLSTYGTRGDV</sequence>
<evidence type="ECO:0000313" key="1">
    <source>
        <dbReference type="EMBL" id="MDT0393061.1"/>
    </source>
</evidence>